<dbReference type="InterPro" id="IPR003719">
    <property type="entry name" value="Phenazine_PhzF-like"/>
</dbReference>
<keyword evidence="2" id="KW-0413">Isomerase</keyword>
<dbReference type="RefSeq" id="WP_265689592.1">
    <property type="nucleotide sequence ID" value="NZ_JAKRRX010000260.1"/>
</dbReference>
<dbReference type="Gene3D" id="3.10.310.10">
    <property type="entry name" value="Diaminopimelate Epimerase, Chain A, domain 1"/>
    <property type="match status" value="2"/>
</dbReference>
<organism evidence="4 5">
    <name type="scientific">Vibrio paucivorans</name>
    <dbReference type="NCBI Taxonomy" id="2829489"/>
    <lineage>
        <taxon>Bacteria</taxon>
        <taxon>Pseudomonadati</taxon>
        <taxon>Pseudomonadota</taxon>
        <taxon>Gammaproteobacteria</taxon>
        <taxon>Vibrionales</taxon>
        <taxon>Vibrionaceae</taxon>
        <taxon>Vibrio</taxon>
    </lineage>
</organism>
<feature type="active site" evidence="3">
    <location>
        <position position="46"/>
    </location>
</feature>
<gene>
    <name evidence="4" type="ORF">MD483_22065</name>
</gene>
<protein>
    <submittedName>
        <fullName evidence="4">PhzF family phenazine biosynthesis protein</fullName>
    </submittedName>
</protein>
<evidence type="ECO:0000313" key="5">
    <source>
        <dbReference type="Proteomes" id="UP001155586"/>
    </source>
</evidence>
<proteinExistence type="inferred from homology"/>
<dbReference type="PANTHER" id="PTHR13774:SF17">
    <property type="entry name" value="PHENAZINE BIOSYNTHESIS-LIKE DOMAIN-CONTAINING PROTEIN"/>
    <property type="match status" value="1"/>
</dbReference>
<dbReference type="PIRSF" id="PIRSF016184">
    <property type="entry name" value="PhzC_PhzF"/>
    <property type="match status" value="1"/>
</dbReference>
<evidence type="ECO:0000256" key="2">
    <source>
        <dbReference type="ARBA" id="ARBA00023235"/>
    </source>
</evidence>
<comment type="caution">
    <text evidence="4">The sequence shown here is derived from an EMBL/GenBank/DDBJ whole genome shotgun (WGS) entry which is preliminary data.</text>
</comment>
<dbReference type="Proteomes" id="UP001155586">
    <property type="component" value="Unassembled WGS sequence"/>
</dbReference>
<dbReference type="PANTHER" id="PTHR13774">
    <property type="entry name" value="PHENAZINE BIOSYNTHESIS PROTEIN"/>
    <property type="match status" value="1"/>
</dbReference>
<name>A0A9X3CIG3_9VIBR</name>
<evidence type="ECO:0000256" key="1">
    <source>
        <dbReference type="ARBA" id="ARBA00008270"/>
    </source>
</evidence>
<dbReference type="SUPFAM" id="SSF54506">
    <property type="entry name" value="Diaminopimelate epimerase-like"/>
    <property type="match status" value="1"/>
</dbReference>
<evidence type="ECO:0000313" key="4">
    <source>
        <dbReference type="EMBL" id="MCW8336498.1"/>
    </source>
</evidence>
<evidence type="ECO:0000256" key="3">
    <source>
        <dbReference type="PIRSR" id="PIRSR016184-1"/>
    </source>
</evidence>
<dbReference type="GO" id="GO:0005737">
    <property type="term" value="C:cytoplasm"/>
    <property type="evidence" value="ECO:0007669"/>
    <property type="project" value="TreeGrafter"/>
</dbReference>
<comment type="similarity">
    <text evidence="1">Belongs to the PhzF family.</text>
</comment>
<dbReference type="GO" id="GO:0016853">
    <property type="term" value="F:isomerase activity"/>
    <property type="evidence" value="ECO:0007669"/>
    <property type="project" value="UniProtKB-KW"/>
</dbReference>
<sequence length="267" mass="28900">MEVEIYQVDAFTSELFKGNPAGVCITKEPLSEPLMLSIASEMALSETAFLTLSDMRLRWFTPEVEVKLCGHGTLSVVNVMKEQGLVQVGDTIAFQTLSGELIAKVGESSTEPDFPAPELDFTLPVNEDLLSNLGLSRDDVVAYCGFASKVLIQVKCEQVVHDIKPNFSGLKSIEGRGVAVTASSEQSSLDFVSRYFAPWVGIDEDPVTGSAHCGLTQFWAQATSRTQFSAYQASARGGYLSTELTPNGRVKLVGDCRTILRGTMIVA</sequence>
<dbReference type="AlphaFoldDB" id="A0A9X3CIG3"/>
<dbReference type="EMBL" id="JAKRRX010000260">
    <property type="protein sequence ID" value="MCW8336498.1"/>
    <property type="molecule type" value="Genomic_DNA"/>
</dbReference>
<dbReference type="NCBIfam" id="TIGR00654">
    <property type="entry name" value="PhzF_family"/>
    <property type="match status" value="1"/>
</dbReference>
<keyword evidence="5" id="KW-1185">Reference proteome</keyword>
<reference evidence="4" key="1">
    <citation type="submission" date="2022-02" db="EMBL/GenBank/DDBJ databases">
        <title>Vibrio sp. nov., a new bacterium isolated from Bohai sea, China.</title>
        <authorList>
            <person name="Yuan Y."/>
        </authorList>
    </citation>
    <scope>NUCLEOTIDE SEQUENCE</scope>
    <source>
        <strain evidence="4">DBSS07</strain>
    </source>
</reference>
<dbReference type="Pfam" id="PF02567">
    <property type="entry name" value="PhzC-PhzF"/>
    <property type="match status" value="1"/>
</dbReference>
<accession>A0A9X3CIG3</accession>